<sequence>MNRMYAKARIGLLALVALFVLLPSAGKSQSRQRMAVPEDMERWIKTVFAKGHVPPFSFVYDGKPSAQFIRKWKYSASKGASDEAGTIKYLFTYTDPVTGLKVACRVTGFEEFGAVEWMLYFTNTSQRNSAMLTDVKVTDFGMEAGKDASFTLHHAVGSNGGRDDFWPLSTPVETDKSVYITPEGGRSSDHTGFPFMNLEASDGRGAIVAVGWTGNWYVDVSQQTPGTATLASGMKNMNLYLLPDETIRTPLVCMLFWQDEDRMVGHNTFRRFMLAHHSPKLNGRFAEYPFSGGYSWGDPAPCNEYCCLTEDFALALTKRYAQFGIVPEVFWLDAGWYKGCGGPDFTGKNWYNTVGTWEVDEKRFPNGLKPLSEAAHEAGAKFMVWFEPERVAVGSRIAEEHPEWLLKRSNDPNNLLFDLGNPEALNWMCEHIGDLIEKNGIDYYRQDFNMHISPYWAEADEPDRVGIHEIRHVEGLYAYWDYLRERFPGLLIDNCAGGGRRLDLETMSRSAPLWRTDYSYGEVNGYQCHTYGLNFYLPIHGTGLYKTDPYSVRSALGSAAVLNWKLNVLEGSIADMQQIIAQYKELRPYYYEDYYPLTGTARELTFDNAWLAYQMHRPSDRSGIVVAFRRKDNQQGSIRVRLRGVDPAKTYRVLNDNDGTVTTRSGAELAEGIDLQIAEAPGSLLLRYSEAGE</sequence>
<accession>A0ABY5UY77</accession>
<comment type="catalytic activity">
    <reaction evidence="3">
        <text>Hydrolysis of terminal, non-reducing alpha-D-galactose residues in alpha-D-galactosides, including galactose oligosaccharides, galactomannans and galactolipids.</text>
        <dbReference type="EC" id="3.2.1.22"/>
    </reaction>
</comment>
<organism evidence="4 5">
    <name type="scientific">Alistipes ihumii AP11</name>
    <dbReference type="NCBI Taxonomy" id="1211813"/>
    <lineage>
        <taxon>Bacteria</taxon>
        <taxon>Pseudomonadati</taxon>
        <taxon>Bacteroidota</taxon>
        <taxon>Bacteroidia</taxon>
        <taxon>Bacteroidales</taxon>
        <taxon>Rikenellaceae</taxon>
        <taxon>Alistipes</taxon>
    </lineage>
</organism>
<comment type="similarity">
    <text evidence="3">Belongs to the glycosyl hydrolase.</text>
</comment>
<name>A0ABY5UY77_9BACT</name>
<evidence type="ECO:0000256" key="3">
    <source>
        <dbReference type="PIRNR" id="PIRNR005536"/>
    </source>
</evidence>
<evidence type="ECO:0000313" key="5">
    <source>
        <dbReference type="Proteomes" id="UP001059295"/>
    </source>
</evidence>
<dbReference type="Proteomes" id="UP001059295">
    <property type="component" value="Chromosome"/>
</dbReference>
<dbReference type="CDD" id="cd14791">
    <property type="entry name" value="GH36"/>
    <property type="match status" value="1"/>
</dbReference>
<dbReference type="PRINTS" id="PR00743">
    <property type="entry name" value="GLHYDRLASE36"/>
</dbReference>
<dbReference type="PIRSF" id="PIRSF005536">
    <property type="entry name" value="Agal"/>
    <property type="match status" value="1"/>
</dbReference>
<dbReference type="PANTHER" id="PTHR43053:SF3">
    <property type="entry name" value="ALPHA-GALACTOSIDASE C-RELATED"/>
    <property type="match status" value="1"/>
</dbReference>
<dbReference type="RefSeq" id="WP_051012985.1">
    <property type="nucleotide sequence ID" value="NZ_CAPH01000009.1"/>
</dbReference>
<evidence type="ECO:0000313" key="4">
    <source>
        <dbReference type="EMBL" id="UWN56908.1"/>
    </source>
</evidence>
<dbReference type="Gene3D" id="2.70.98.60">
    <property type="entry name" value="alpha-galactosidase from lactobacil brevis"/>
    <property type="match status" value="1"/>
</dbReference>
<evidence type="ECO:0000256" key="1">
    <source>
        <dbReference type="ARBA" id="ARBA00022801"/>
    </source>
</evidence>
<dbReference type="GeneID" id="82892000"/>
<dbReference type="SUPFAM" id="SSF51445">
    <property type="entry name" value="(Trans)glycosidases"/>
    <property type="match status" value="1"/>
</dbReference>
<dbReference type="InterPro" id="IPR002252">
    <property type="entry name" value="Glyco_hydro_36"/>
</dbReference>
<dbReference type="InterPro" id="IPR050985">
    <property type="entry name" value="Alpha-glycosidase_related"/>
</dbReference>
<dbReference type="PANTHER" id="PTHR43053">
    <property type="entry name" value="GLYCOSIDASE FAMILY 31"/>
    <property type="match status" value="1"/>
</dbReference>
<dbReference type="InterPro" id="IPR017853">
    <property type="entry name" value="GH"/>
</dbReference>
<protein>
    <recommendedName>
        <fullName evidence="3">Alpha-galactosidase</fullName>
        <ecNumber evidence="3">3.2.1.22</ecNumber>
    </recommendedName>
</protein>
<dbReference type="InterPro" id="IPR013785">
    <property type="entry name" value="Aldolase_TIM"/>
</dbReference>
<keyword evidence="2 3" id="KW-0326">Glycosidase</keyword>
<evidence type="ECO:0000256" key="2">
    <source>
        <dbReference type="ARBA" id="ARBA00023295"/>
    </source>
</evidence>
<dbReference type="InterPro" id="IPR038417">
    <property type="entry name" value="Alpga-gal_N_sf"/>
</dbReference>
<proteinExistence type="inferred from homology"/>
<gene>
    <name evidence="4" type="ORF">NQ491_09660</name>
</gene>
<dbReference type="EMBL" id="CP102294">
    <property type="protein sequence ID" value="UWN56908.1"/>
    <property type="molecule type" value="Genomic_DNA"/>
</dbReference>
<dbReference type="EC" id="3.2.1.22" evidence="3"/>
<dbReference type="Pfam" id="PF02065">
    <property type="entry name" value="Melibiase"/>
    <property type="match status" value="1"/>
</dbReference>
<keyword evidence="5" id="KW-1185">Reference proteome</keyword>
<dbReference type="Gene3D" id="3.20.20.70">
    <property type="entry name" value="Aldolase class I"/>
    <property type="match status" value="1"/>
</dbReference>
<reference evidence="4" key="1">
    <citation type="journal article" date="2022" name="Cell">
        <title>Design, construction, and in vivo augmentation of a complex gut microbiome.</title>
        <authorList>
            <person name="Cheng A.G."/>
            <person name="Ho P.Y."/>
            <person name="Aranda-Diaz A."/>
            <person name="Jain S."/>
            <person name="Yu F.B."/>
            <person name="Meng X."/>
            <person name="Wang M."/>
            <person name="Iakiviak M."/>
            <person name="Nagashima K."/>
            <person name="Zhao A."/>
            <person name="Murugkar P."/>
            <person name="Patil A."/>
            <person name="Atabakhsh K."/>
            <person name="Weakley A."/>
            <person name="Yan J."/>
            <person name="Brumbaugh A.R."/>
            <person name="Higginbottom S."/>
            <person name="Dimas A."/>
            <person name="Shiver A.L."/>
            <person name="Deutschbauer A."/>
            <person name="Neff N."/>
            <person name="Sonnenburg J.L."/>
            <person name="Huang K.C."/>
            <person name="Fischbach M.A."/>
        </authorList>
    </citation>
    <scope>NUCLEOTIDE SEQUENCE</scope>
    <source>
        <strain evidence="4">AP11</strain>
    </source>
</reference>
<keyword evidence="1 3" id="KW-0378">Hydrolase</keyword>